<evidence type="ECO:0000256" key="4">
    <source>
        <dbReference type="ARBA" id="ARBA00022473"/>
    </source>
</evidence>
<dbReference type="EMBL" id="JAINUG010000151">
    <property type="protein sequence ID" value="KAJ8391925.1"/>
    <property type="molecule type" value="Genomic_DNA"/>
</dbReference>
<feature type="domain" description="Kazal-like" evidence="29">
    <location>
        <begin position="245"/>
        <end position="288"/>
    </location>
</feature>
<dbReference type="PROSITE" id="PS01186">
    <property type="entry name" value="EGF_2"/>
    <property type="match status" value="2"/>
</dbReference>
<feature type="disulfide bond" evidence="21">
    <location>
        <begin position="1269"/>
        <end position="1278"/>
    </location>
</feature>
<feature type="domain" description="SEA" evidence="25">
    <location>
        <begin position="1038"/>
        <end position="1160"/>
    </location>
</feature>
<dbReference type="InterPro" id="IPR036364">
    <property type="entry name" value="SEA_dom_sf"/>
</dbReference>
<organism evidence="30 31">
    <name type="scientific">Aldrovandia affinis</name>
    <dbReference type="NCBI Taxonomy" id="143900"/>
    <lineage>
        <taxon>Eukaryota</taxon>
        <taxon>Metazoa</taxon>
        <taxon>Chordata</taxon>
        <taxon>Craniata</taxon>
        <taxon>Vertebrata</taxon>
        <taxon>Euteleostomi</taxon>
        <taxon>Actinopterygii</taxon>
        <taxon>Neopterygii</taxon>
        <taxon>Teleostei</taxon>
        <taxon>Notacanthiformes</taxon>
        <taxon>Halosauridae</taxon>
        <taxon>Aldrovandia</taxon>
    </lineage>
</organism>
<dbReference type="InterPro" id="IPR013320">
    <property type="entry name" value="ConA-like_dom_sf"/>
</dbReference>
<accession>A0AAD7RXC5</accession>
<dbReference type="SMART" id="SM00280">
    <property type="entry name" value="KAZAL"/>
    <property type="match status" value="9"/>
</dbReference>
<dbReference type="GO" id="GO:0061024">
    <property type="term" value="P:membrane organization"/>
    <property type="evidence" value="ECO:0007669"/>
    <property type="project" value="UniProtKB-ARBA"/>
</dbReference>
<evidence type="ECO:0000256" key="23">
    <source>
        <dbReference type="SAM" id="MobiDB-lite"/>
    </source>
</evidence>
<evidence type="ECO:0000256" key="16">
    <source>
        <dbReference type="ARBA" id="ARBA00023157"/>
    </source>
</evidence>
<dbReference type="GO" id="GO:0005604">
    <property type="term" value="C:basement membrane"/>
    <property type="evidence" value="ECO:0007669"/>
    <property type="project" value="UniProtKB-ARBA"/>
</dbReference>
<evidence type="ECO:0000256" key="11">
    <source>
        <dbReference type="ARBA" id="ARBA00022782"/>
    </source>
</evidence>
<dbReference type="InterPro" id="IPR036058">
    <property type="entry name" value="Kazal_dom_sf"/>
</dbReference>
<keyword evidence="24" id="KW-1133">Transmembrane helix</keyword>
<dbReference type="InterPro" id="IPR000152">
    <property type="entry name" value="EGF-type_Asp/Asn_hydroxyl_site"/>
</dbReference>
<evidence type="ECO:0000313" key="31">
    <source>
        <dbReference type="Proteomes" id="UP001221898"/>
    </source>
</evidence>
<keyword evidence="8 24" id="KW-0812">Transmembrane</keyword>
<dbReference type="Gene3D" id="3.30.70.960">
    <property type="entry name" value="SEA domain"/>
    <property type="match status" value="1"/>
</dbReference>
<feature type="compositionally biased region" description="Pro residues" evidence="23">
    <location>
        <begin position="867"/>
        <end position="881"/>
    </location>
</feature>
<feature type="domain" description="Kazal-like" evidence="29">
    <location>
        <begin position="518"/>
        <end position="565"/>
    </location>
</feature>
<dbReference type="InterPro" id="IPR000082">
    <property type="entry name" value="SEA_dom"/>
</dbReference>
<dbReference type="SMART" id="SM00282">
    <property type="entry name" value="LamG"/>
    <property type="match status" value="3"/>
</dbReference>
<dbReference type="GO" id="GO:0043113">
    <property type="term" value="P:receptor clustering"/>
    <property type="evidence" value="ECO:0007669"/>
    <property type="project" value="UniProtKB-ARBA"/>
</dbReference>
<keyword evidence="5" id="KW-1003">Cell membrane</keyword>
<feature type="domain" description="Kazal-like" evidence="29">
    <location>
        <begin position="440"/>
        <end position="500"/>
    </location>
</feature>
<dbReference type="Gene3D" id="2.60.120.200">
    <property type="match status" value="3"/>
</dbReference>
<gene>
    <name evidence="30" type="ORF">AAFF_G00083960</name>
</gene>
<evidence type="ECO:0000256" key="13">
    <source>
        <dbReference type="ARBA" id="ARBA00022974"/>
    </source>
</evidence>
<dbReference type="GO" id="GO:0005509">
    <property type="term" value="F:calcium ion binding"/>
    <property type="evidence" value="ECO:0007669"/>
    <property type="project" value="InterPro"/>
</dbReference>
<evidence type="ECO:0000259" key="29">
    <source>
        <dbReference type="PROSITE" id="PS51465"/>
    </source>
</evidence>
<dbReference type="Pfam" id="PF07648">
    <property type="entry name" value="Kazal_2"/>
    <property type="match status" value="9"/>
</dbReference>
<feature type="domain" description="Kazal-like" evidence="29">
    <location>
        <begin position="816"/>
        <end position="865"/>
    </location>
</feature>
<dbReference type="FunFam" id="3.30.60.30:FF:000022">
    <property type="entry name" value="Transmembrane agrin"/>
    <property type="match status" value="1"/>
</dbReference>
<dbReference type="Pfam" id="PF00008">
    <property type="entry name" value="EGF"/>
    <property type="match status" value="4"/>
</dbReference>
<dbReference type="InterPro" id="IPR003884">
    <property type="entry name" value="FacI_MAC"/>
</dbReference>
<dbReference type="FunFam" id="2.60.120.200:FF:000045">
    <property type="entry name" value="Transmembrane agrin"/>
    <property type="match status" value="1"/>
</dbReference>
<dbReference type="FunFam" id="3.30.60.30:FF:000019">
    <property type="entry name" value="NtA agrin"/>
    <property type="match status" value="1"/>
</dbReference>
<dbReference type="SMART" id="SM00200">
    <property type="entry name" value="SEA"/>
    <property type="match status" value="1"/>
</dbReference>
<evidence type="ECO:0000256" key="1">
    <source>
        <dbReference type="ARBA" id="ARBA00004401"/>
    </source>
</evidence>
<comment type="caution">
    <text evidence="21">Lacks conserved residue(s) required for the propagation of feature annotation.</text>
</comment>
<evidence type="ECO:0000259" key="25">
    <source>
        <dbReference type="PROSITE" id="PS50024"/>
    </source>
</evidence>
<keyword evidence="18" id="KW-0357">Heparan sulfate</keyword>
<dbReference type="InterPro" id="IPR001791">
    <property type="entry name" value="Laminin_G"/>
</dbReference>
<feature type="disulfide bond" evidence="21">
    <location>
        <begin position="1488"/>
        <end position="1497"/>
    </location>
</feature>
<dbReference type="SMART" id="SM00180">
    <property type="entry name" value="EGF_Lam"/>
    <property type="match status" value="2"/>
</dbReference>
<dbReference type="SUPFAM" id="SSF100895">
    <property type="entry name" value="Kazal-type serine protease inhibitors"/>
    <property type="match status" value="9"/>
</dbReference>
<dbReference type="GO" id="GO:0030154">
    <property type="term" value="P:cell differentiation"/>
    <property type="evidence" value="ECO:0007669"/>
    <property type="project" value="UniProtKB-KW"/>
</dbReference>
<dbReference type="InterPro" id="IPR002350">
    <property type="entry name" value="Kazal_dom"/>
</dbReference>
<dbReference type="FunFam" id="2.60.120.200:FF:000027">
    <property type="entry name" value="Transmembrane agrin"/>
    <property type="match status" value="1"/>
</dbReference>
<keyword evidence="4" id="KW-0217">Developmental protein</keyword>
<dbReference type="SUPFAM" id="SSF57196">
    <property type="entry name" value="EGF/Laminin"/>
    <property type="match status" value="2"/>
</dbReference>
<feature type="domain" description="Kazal-like" evidence="29">
    <location>
        <begin position="380"/>
        <end position="434"/>
    </location>
</feature>
<feature type="compositionally biased region" description="Pro residues" evidence="23">
    <location>
        <begin position="947"/>
        <end position="959"/>
    </location>
</feature>
<sequence length="1954" mass="210500">MTSCHYPAAPPERERMYQHKVSLVVRYFMIPCNICLILLATSTLGFAVLLFLNNYKPMHFSPAQPPDGCRGMLCGFGAVCERNPVDPSKGECVCRKIACPSVVAPVCGSDSSTYSNQCELEKAQCSTQRRLKVIRKGPCALKDPCSEVTCSYGSTCIQSSDGLSAKCMCPLSCKAREEQVVCGSDGVDYRSECELNKHACAKQKNIRKQYQGPCDPCKDTENNLNIACRVEVLTRRALTFALSTSCPPGSELLCASDGHTYDGECSMQRTAMSKGVELRQIHPGPCKKQEECKEDCKFNAVCVIDRLARRCSCEPIQCDGAYKPLCGKDGRTYNNDCERRRAECQDKAHIPVKQQGPCDLHVPSPCHLKTCEFGAVCVVKDGQPVCECPGACAQTRDPVCGSDGHTYGSQCEMKALGCALQKEINIQHRGSCAETCRNCSFGAICDGQMGRCVCPTECVYSHQPVCGSDGDTYDNECELNVRACTQQQDLRAVAQGECESCGGEVCTWGAHCIHNKCECSACQAQLFSPVCGSDGTTYDNACELGMTACLLKKKISVARTGSCDEECGSGGSGSGGDSTCEQDRCRRFGGSWDEDAEDERCVCDFSCQSVPRSQVCGSDGHTYSSECELKKTKCEKQEQLQIQSQGPCPATPPPGLAQHCSKTVYGCCLDNITAALGVGMAGCPSTCLCNPYGSYGGSCDPTSGQCSCKPGVGGQKCDRCEPGFWNFRGIVTENTSGCTPCNCDALGSVRDDCEQMSGLCSCKTGLKGMKCNVCPDGSRMSTSGCDTGAEAQVSCDEMECKFGASCMEVDGQAHCECPSPDCDEANKTKVCGSDGVTYADQCQLKTIACRQDKHITVKSLGQCTETIPPPGPAASPTPPPTTILTKLTTPRHSQATTPRHREGALDEAVTRDSSYLEAIPPARIEEPDTPSAITTHHPTTHHKPSRTTPPPPDPTPGPSPTSSSTLFEDSGSGEPSGDDETEGSAEKEASGDEPVEPPKEVTTSPDLDVRSSCDNSAFGCCPDGRTATGDSEGSNCPPTMKVSGFLHLDQVEGQEVFYTPEMEDPKSELFGETARSIESALNELFWKSAVQKDFKSVRVQNLAPSNSILAFVEAHFDPDTRYTAEDIEGALLRQLKAAKETTIVVKKPVAENIRFNNKGLSTLPFFTTTTITMATATATVPTTTTPPVLRAALTTRRPGTTRQPSTSRRTTVATTVTTPHFTTSTPHAITPLRSKLVPTHRKPAQPCSSHPCRHGGTCEDDGNDFTCICPAGRSGAVCEKVIKYFIPSFGGKSYLAFTTMKAYHTVRIAMEFRASEMTGLLLFNGQNGKKDFLSLALVSGHVQLRFNTGSGTGTLQSKVEVQPGRWHHLVVTRNRRSAMLSVDSEGHIEGKSPAGTEGLNLDTDLFIGGVPEELVHDVKERTSVSAGLVGCIRMLDVNNMVYNLQKNGGQVLNSTAVGECGNDPCQPNPCKNGASCQVKEAEMFHCKCVNGFSGPTCADTHNPCDPNKCHNSSQCQVLPEGGYKCECSVGREGKHCEREAKADKNEAYIPFFSGDSYLEMKGLYNYGHDLHEKVNMTVVFLANDSNGLIFYNGQKDDGKGDFISLALNGGVLEFRYDLGKGPAVIRSREKIKTNTWNTVKLERISRKGEISLNGGERVRGESPNQNNALNLKESLYVGGAPDFSKLARAASLSKGFKGAVQKITLMGVQILKRENTLSSSDMSMFPHHPCAQDVCKNGGHCRPQLEGYQCVCRHGFSGTDCKNEIVEKSAGQAESIAFDGRTFIEYHNAVSKSEKALLVNRFDLSIKTEAMHGLILWSGKGLERSDYIALAVVDGRVQMAYDLGSKPVVLKSSVQVNTNQWIHIKASRALRDGSLQVGNEAAVTGSSPLGATQLDTDGALWLGGLEESSVTRRLPKAYSTGFMGCVRDVSVDGIELHLVEDALNNPKILYCSAK</sequence>
<dbReference type="SMART" id="SM00179">
    <property type="entry name" value="EGF_CA"/>
    <property type="match status" value="3"/>
</dbReference>
<feature type="transmembrane region" description="Helical" evidence="24">
    <location>
        <begin position="23"/>
        <end position="52"/>
    </location>
</feature>
<dbReference type="FunFam" id="2.10.25.10:FF:000140">
    <property type="entry name" value="Transmembrane agrin"/>
    <property type="match status" value="1"/>
</dbReference>
<feature type="disulfide bond" evidence="22">
    <location>
        <begin position="687"/>
        <end position="699"/>
    </location>
</feature>
<feature type="region of interest" description="Disordered" evidence="23">
    <location>
        <begin position="866"/>
        <end position="1011"/>
    </location>
</feature>
<feature type="disulfide bond" evidence="21">
    <location>
        <begin position="1527"/>
        <end position="1536"/>
    </location>
</feature>
<dbReference type="FunFam" id="3.30.60.30:FF:000024">
    <property type="entry name" value="Transmembrane agrin"/>
    <property type="match status" value="1"/>
</dbReference>
<dbReference type="PROSITE" id="PS01248">
    <property type="entry name" value="EGF_LAM_1"/>
    <property type="match status" value="1"/>
</dbReference>
<keyword evidence="16 21" id="KW-1015">Disulfide bond</keyword>
<dbReference type="Gene3D" id="2.10.25.10">
    <property type="entry name" value="Laminin"/>
    <property type="match status" value="6"/>
</dbReference>
<dbReference type="FunFam" id="2.10.25.10:FF:000095">
    <property type="entry name" value="Notch, isoform B"/>
    <property type="match status" value="1"/>
</dbReference>
<evidence type="ECO:0000256" key="24">
    <source>
        <dbReference type="SAM" id="Phobius"/>
    </source>
</evidence>
<feature type="domain" description="EGF-like" evidence="27">
    <location>
        <begin position="1500"/>
        <end position="1537"/>
    </location>
</feature>
<proteinExistence type="predicted"/>
<evidence type="ECO:0000256" key="15">
    <source>
        <dbReference type="ARBA" id="ARBA00023136"/>
    </source>
</evidence>
<dbReference type="Pfam" id="PF00053">
    <property type="entry name" value="EGF_laminin"/>
    <property type="match status" value="2"/>
</dbReference>
<feature type="disulfide bond" evidence="21">
    <location>
        <begin position="1752"/>
        <end position="1761"/>
    </location>
</feature>
<evidence type="ECO:0000256" key="2">
    <source>
        <dbReference type="ARBA" id="ARBA00004613"/>
    </source>
</evidence>
<name>A0AAD7RXC5_9TELE</name>
<evidence type="ECO:0000256" key="6">
    <source>
        <dbReference type="ARBA" id="ARBA00022525"/>
    </source>
</evidence>
<protein>
    <recommendedName>
        <fullName evidence="3">Agrin</fullName>
    </recommendedName>
</protein>
<dbReference type="PROSITE" id="PS51465">
    <property type="entry name" value="KAZAL_2"/>
    <property type="match status" value="9"/>
</dbReference>
<evidence type="ECO:0000256" key="12">
    <source>
        <dbReference type="ARBA" id="ARBA00022837"/>
    </source>
</evidence>
<dbReference type="PROSITE" id="PS00010">
    <property type="entry name" value="ASX_HYDROXYL"/>
    <property type="match status" value="1"/>
</dbReference>
<dbReference type="SMART" id="SM00057">
    <property type="entry name" value="FIMAC"/>
    <property type="match status" value="4"/>
</dbReference>
<dbReference type="CDD" id="cd00054">
    <property type="entry name" value="EGF_CA"/>
    <property type="match status" value="3"/>
</dbReference>
<dbReference type="PANTHER" id="PTHR15036">
    <property type="entry name" value="PIKACHURIN-LIKE PROTEIN"/>
    <property type="match status" value="1"/>
</dbReference>
<feature type="disulfide bond" evidence="22">
    <location>
        <begin position="708"/>
        <end position="717"/>
    </location>
</feature>
<dbReference type="Pfam" id="PF01390">
    <property type="entry name" value="SEA"/>
    <property type="match status" value="1"/>
</dbReference>
<dbReference type="SUPFAM" id="SSF49899">
    <property type="entry name" value="Concanavalin A-like lectins/glucanases"/>
    <property type="match status" value="3"/>
</dbReference>
<dbReference type="FunFam" id="2.60.120.200:FF:000031">
    <property type="entry name" value="NtA agrin"/>
    <property type="match status" value="1"/>
</dbReference>
<dbReference type="InterPro" id="IPR050372">
    <property type="entry name" value="Neurexin-related_CASP"/>
</dbReference>
<dbReference type="CDD" id="cd00055">
    <property type="entry name" value="EGF_Lam"/>
    <property type="match status" value="2"/>
</dbReference>
<dbReference type="InterPro" id="IPR001881">
    <property type="entry name" value="EGF-like_Ca-bd_dom"/>
</dbReference>
<feature type="disulfide bond" evidence="22">
    <location>
        <begin position="741"/>
        <end position="753"/>
    </location>
</feature>
<dbReference type="PROSITE" id="PS00022">
    <property type="entry name" value="EGF_1"/>
    <property type="match status" value="4"/>
</dbReference>
<dbReference type="InterPro" id="IPR003645">
    <property type="entry name" value="Fol_N"/>
</dbReference>
<feature type="domain" description="Kazal-like" evidence="29">
    <location>
        <begin position="93"/>
        <end position="141"/>
    </location>
</feature>
<dbReference type="FunFam" id="2.10.25.10:FF:000045">
    <property type="entry name" value="Slit guidance ligand 2"/>
    <property type="match status" value="1"/>
</dbReference>
<dbReference type="FunFam" id="3.30.60.30:FF:000008">
    <property type="entry name" value="Transmembrane agrin"/>
    <property type="match status" value="1"/>
</dbReference>
<evidence type="ECO:0000256" key="9">
    <source>
        <dbReference type="ARBA" id="ARBA00022723"/>
    </source>
</evidence>
<dbReference type="GO" id="GO:0005576">
    <property type="term" value="C:extracellular region"/>
    <property type="evidence" value="ECO:0007669"/>
    <property type="project" value="UniProtKB-SubCell"/>
</dbReference>
<keyword evidence="14" id="KW-0770">Synapse</keyword>
<dbReference type="SMART" id="SM00274">
    <property type="entry name" value="FOLN"/>
    <property type="match status" value="6"/>
</dbReference>
<evidence type="ECO:0000256" key="21">
    <source>
        <dbReference type="PROSITE-ProRule" id="PRU00076"/>
    </source>
</evidence>
<dbReference type="Gene3D" id="3.30.60.30">
    <property type="match status" value="9"/>
</dbReference>
<dbReference type="InterPro" id="IPR002049">
    <property type="entry name" value="LE_dom"/>
</dbReference>
<keyword evidence="17" id="KW-0325">Glycoprotein</keyword>
<dbReference type="SUPFAM" id="SSF82671">
    <property type="entry name" value="SEA domain"/>
    <property type="match status" value="1"/>
</dbReference>
<evidence type="ECO:0000256" key="5">
    <source>
        <dbReference type="ARBA" id="ARBA00022475"/>
    </source>
</evidence>
<keyword evidence="31" id="KW-1185">Reference proteome</keyword>
<feature type="domain" description="Laminin G" evidence="26">
    <location>
        <begin position="1773"/>
        <end position="1951"/>
    </location>
</feature>
<feature type="disulfide bond" evidence="22">
    <location>
        <begin position="689"/>
        <end position="706"/>
    </location>
</feature>
<feature type="domain" description="Kazal-like" evidence="29">
    <location>
        <begin position="161"/>
        <end position="216"/>
    </location>
</feature>
<feature type="domain" description="EGF-like" evidence="27">
    <location>
        <begin position="1461"/>
        <end position="1498"/>
    </location>
</feature>
<dbReference type="FunFam" id="2.10.25.10:FF:000134">
    <property type="entry name" value="Transmembrane agrin"/>
    <property type="match status" value="1"/>
</dbReference>
<dbReference type="InterPro" id="IPR000742">
    <property type="entry name" value="EGF"/>
</dbReference>
<evidence type="ECO:0000313" key="30">
    <source>
        <dbReference type="EMBL" id="KAJ8391925.1"/>
    </source>
</evidence>
<feature type="domain" description="Laminin G" evidence="26">
    <location>
        <begin position="1547"/>
        <end position="1730"/>
    </location>
</feature>
<evidence type="ECO:0000259" key="28">
    <source>
        <dbReference type="PROSITE" id="PS50027"/>
    </source>
</evidence>
<dbReference type="FunFam" id="3.30.60.30:FF:000018">
    <property type="entry name" value="Transmembrane agrin"/>
    <property type="match status" value="1"/>
</dbReference>
<evidence type="ECO:0000256" key="19">
    <source>
        <dbReference type="ARBA" id="ARBA00023292"/>
    </source>
</evidence>
<feature type="domain" description="EGF-like" evidence="27">
    <location>
        <begin position="1726"/>
        <end position="1762"/>
    </location>
</feature>
<feature type="compositionally biased region" description="Basic and acidic residues" evidence="23">
    <location>
        <begin position="899"/>
        <end position="910"/>
    </location>
</feature>
<evidence type="ECO:0000259" key="26">
    <source>
        <dbReference type="PROSITE" id="PS50025"/>
    </source>
</evidence>
<dbReference type="PROSITE" id="PS50025">
    <property type="entry name" value="LAM_G_DOMAIN"/>
    <property type="match status" value="3"/>
</dbReference>
<reference evidence="30" key="1">
    <citation type="journal article" date="2023" name="Science">
        <title>Genome structures resolve the early diversification of teleost fishes.</title>
        <authorList>
            <person name="Parey E."/>
            <person name="Louis A."/>
            <person name="Montfort J."/>
            <person name="Bouchez O."/>
            <person name="Roques C."/>
            <person name="Iampietro C."/>
            <person name="Lluch J."/>
            <person name="Castinel A."/>
            <person name="Donnadieu C."/>
            <person name="Desvignes T."/>
            <person name="Floi Bucao C."/>
            <person name="Jouanno E."/>
            <person name="Wen M."/>
            <person name="Mejri S."/>
            <person name="Dirks R."/>
            <person name="Jansen H."/>
            <person name="Henkel C."/>
            <person name="Chen W.J."/>
            <person name="Zahm M."/>
            <person name="Cabau C."/>
            <person name="Klopp C."/>
            <person name="Thompson A.W."/>
            <person name="Robinson-Rechavi M."/>
            <person name="Braasch I."/>
            <person name="Lecointre G."/>
            <person name="Bobe J."/>
            <person name="Postlethwait J.H."/>
            <person name="Berthelot C."/>
            <person name="Roest Crollius H."/>
            <person name="Guiguen Y."/>
        </authorList>
    </citation>
    <scope>NUCLEOTIDE SEQUENCE</scope>
    <source>
        <strain evidence="30">NC1722</strain>
    </source>
</reference>
<feature type="domain" description="Laminin G" evidence="26">
    <location>
        <begin position="1284"/>
        <end position="1460"/>
    </location>
</feature>
<dbReference type="PANTHER" id="PTHR15036:SF83">
    <property type="entry name" value="AGRIN"/>
    <property type="match status" value="1"/>
</dbReference>
<evidence type="ECO:0000256" key="22">
    <source>
        <dbReference type="PROSITE-ProRule" id="PRU00460"/>
    </source>
</evidence>
<keyword evidence="19 22" id="KW-0424">Laminin EGF-like domain</keyword>
<dbReference type="Pfam" id="PF00054">
    <property type="entry name" value="Laminin_G_1"/>
    <property type="match status" value="3"/>
</dbReference>
<dbReference type="CDD" id="cd00110">
    <property type="entry name" value="LamG"/>
    <property type="match status" value="3"/>
</dbReference>
<evidence type="ECO:0000256" key="18">
    <source>
        <dbReference type="ARBA" id="ARBA00023207"/>
    </source>
</evidence>
<keyword evidence="15 24" id="KW-0472">Membrane</keyword>
<feature type="domain" description="Laminin EGF-like" evidence="28">
    <location>
        <begin position="741"/>
        <end position="787"/>
    </location>
</feature>
<feature type="domain" description="Kazal-like" evidence="29">
    <location>
        <begin position="305"/>
        <end position="360"/>
    </location>
</feature>
<dbReference type="GO" id="GO:0045202">
    <property type="term" value="C:synapse"/>
    <property type="evidence" value="ECO:0007669"/>
    <property type="project" value="UniProtKB-SubCell"/>
</dbReference>
<feature type="domain" description="Laminin EGF-like" evidence="28">
    <location>
        <begin position="687"/>
        <end position="740"/>
    </location>
</feature>
<feature type="domain" description="EGF-like" evidence="27">
    <location>
        <begin position="1243"/>
        <end position="1279"/>
    </location>
</feature>
<keyword evidence="12" id="KW-0106">Calcium</keyword>
<evidence type="ECO:0000256" key="10">
    <source>
        <dbReference type="ARBA" id="ARBA00022737"/>
    </source>
</evidence>
<keyword evidence="13" id="KW-0654">Proteoglycan</keyword>
<feature type="domain" description="Kazal-like" evidence="29">
    <location>
        <begin position="602"/>
        <end position="650"/>
    </location>
</feature>
<evidence type="ECO:0000256" key="14">
    <source>
        <dbReference type="ARBA" id="ARBA00023018"/>
    </source>
</evidence>
<comment type="caution">
    <text evidence="30">The sequence shown here is derived from an EMBL/GenBank/DDBJ whole genome shotgun (WGS) entry which is preliminary data.</text>
</comment>
<comment type="subcellular location">
    <subcellularLocation>
        <location evidence="1">Cell membrane</location>
        <topology evidence="1">Single-pass type II membrane protein</topology>
    </subcellularLocation>
    <subcellularLocation>
        <location evidence="2">Secreted</location>
    </subcellularLocation>
    <subcellularLocation>
        <location evidence="20">Synapse</location>
    </subcellularLocation>
</comment>
<evidence type="ECO:0000256" key="8">
    <source>
        <dbReference type="ARBA" id="ARBA00022692"/>
    </source>
</evidence>
<dbReference type="GO" id="GO:0050808">
    <property type="term" value="P:synapse organization"/>
    <property type="evidence" value="ECO:0007669"/>
    <property type="project" value="UniProtKB-ARBA"/>
</dbReference>
<dbReference type="PROSITE" id="PS50027">
    <property type="entry name" value="EGF_LAM_2"/>
    <property type="match status" value="2"/>
</dbReference>
<dbReference type="PROSITE" id="PS50024">
    <property type="entry name" value="SEA"/>
    <property type="match status" value="1"/>
</dbReference>
<keyword evidence="9" id="KW-0479">Metal-binding</keyword>
<dbReference type="PROSITE" id="PS50026">
    <property type="entry name" value="EGF_3"/>
    <property type="match status" value="4"/>
</dbReference>
<dbReference type="CDD" id="cd00104">
    <property type="entry name" value="KAZAL_FS"/>
    <property type="match status" value="9"/>
</dbReference>
<dbReference type="SMART" id="SM00181">
    <property type="entry name" value="EGF"/>
    <property type="match status" value="8"/>
</dbReference>
<dbReference type="Proteomes" id="UP001221898">
    <property type="component" value="Unassembled WGS sequence"/>
</dbReference>
<dbReference type="GO" id="GO:0005886">
    <property type="term" value="C:plasma membrane"/>
    <property type="evidence" value="ECO:0007669"/>
    <property type="project" value="UniProtKB-SubCell"/>
</dbReference>
<evidence type="ECO:0000259" key="27">
    <source>
        <dbReference type="PROSITE" id="PS50026"/>
    </source>
</evidence>
<keyword evidence="11" id="KW-0221">Differentiation</keyword>
<evidence type="ECO:0000256" key="17">
    <source>
        <dbReference type="ARBA" id="ARBA00023180"/>
    </source>
</evidence>
<keyword evidence="6" id="KW-0964">Secreted</keyword>
<feature type="disulfide bond" evidence="22">
    <location>
        <begin position="743"/>
        <end position="760"/>
    </location>
</feature>
<keyword evidence="7 21" id="KW-0245">EGF-like domain</keyword>
<evidence type="ECO:0000256" key="7">
    <source>
        <dbReference type="ARBA" id="ARBA00022536"/>
    </source>
</evidence>
<evidence type="ECO:0000256" key="20">
    <source>
        <dbReference type="ARBA" id="ARBA00034103"/>
    </source>
</evidence>
<evidence type="ECO:0000256" key="3">
    <source>
        <dbReference type="ARBA" id="ARBA00016077"/>
    </source>
</evidence>
<feature type="disulfide bond" evidence="22">
    <location>
        <begin position="762"/>
        <end position="771"/>
    </location>
</feature>
<dbReference type="PRINTS" id="PR00011">
    <property type="entry name" value="EGFLAMININ"/>
</dbReference>
<dbReference type="GO" id="GO:0007399">
    <property type="term" value="P:nervous system development"/>
    <property type="evidence" value="ECO:0007669"/>
    <property type="project" value="UniProtKB-ARBA"/>
</dbReference>
<keyword evidence="10" id="KW-0677">Repeat</keyword>